<reference evidence="3" key="1">
    <citation type="submission" date="2020-07" db="EMBL/GenBank/DDBJ databases">
        <title>Ethylene signaling mediates host invasion by parasitic plants.</title>
        <authorList>
            <person name="Yoshida S."/>
        </authorList>
    </citation>
    <scope>NUCLEOTIDE SEQUENCE</scope>
    <source>
        <strain evidence="3">Okayama</strain>
    </source>
</reference>
<evidence type="ECO:0000313" key="4">
    <source>
        <dbReference type="Proteomes" id="UP000653305"/>
    </source>
</evidence>
<dbReference type="InterPro" id="IPR015943">
    <property type="entry name" value="WD40/YVTN_repeat-like_dom_sf"/>
</dbReference>
<dbReference type="PANTHER" id="PTHR19923">
    <property type="entry name" value="WD40 REPEAT PROTEINPRL1/PRL2-RELATED"/>
    <property type="match status" value="1"/>
</dbReference>
<dbReference type="GO" id="GO:0000974">
    <property type="term" value="C:Prp19 complex"/>
    <property type="evidence" value="ECO:0007669"/>
    <property type="project" value="TreeGrafter"/>
</dbReference>
<keyword evidence="2" id="KW-0853">WD repeat</keyword>
<dbReference type="InterPro" id="IPR045241">
    <property type="entry name" value="Prp46/PLRG1-like"/>
</dbReference>
<dbReference type="PANTHER" id="PTHR19923:SF0">
    <property type="entry name" value="PLEIOTROPIC REGULATOR 1"/>
    <property type="match status" value="1"/>
</dbReference>
<dbReference type="Proteomes" id="UP000653305">
    <property type="component" value="Unassembled WGS sequence"/>
</dbReference>
<accession>A0A830BVP8</accession>
<dbReference type="InterPro" id="IPR036322">
    <property type="entry name" value="WD40_repeat_dom_sf"/>
</dbReference>
<keyword evidence="4" id="KW-1185">Reference proteome</keyword>
<protein>
    <submittedName>
        <fullName evidence="3">Protein pleiotropic regulatory locus 1</fullName>
    </submittedName>
</protein>
<comment type="similarity">
    <text evidence="1">Belongs to the WD repeat PRL1/PRL2 family.</text>
</comment>
<dbReference type="Gene3D" id="2.130.10.10">
    <property type="entry name" value="YVTN repeat-like/Quinoprotein amine dehydrogenase"/>
    <property type="match status" value="1"/>
</dbReference>
<dbReference type="InterPro" id="IPR001680">
    <property type="entry name" value="WD40_rpt"/>
</dbReference>
<evidence type="ECO:0000256" key="2">
    <source>
        <dbReference type="PROSITE-ProRule" id="PRU00221"/>
    </source>
</evidence>
<feature type="repeat" description="WD" evidence="2">
    <location>
        <begin position="1"/>
        <end position="23"/>
    </location>
</feature>
<organism evidence="3 4">
    <name type="scientific">Phtheirospermum japonicum</name>
    <dbReference type="NCBI Taxonomy" id="374723"/>
    <lineage>
        <taxon>Eukaryota</taxon>
        <taxon>Viridiplantae</taxon>
        <taxon>Streptophyta</taxon>
        <taxon>Embryophyta</taxon>
        <taxon>Tracheophyta</taxon>
        <taxon>Spermatophyta</taxon>
        <taxon>Magnoliopsida</taxon>
        <taxon>eudicotyledons</taxon>
        <taxon>Gunneridae</taxon>
        <taxon>Pentapetalae</taxon>
        <taxon>asterids</taxon>
        <taxon>lamiids</taxon>
        <taxon>Lamiales</taxon>
        <taxon>Orobanchaceae</taxon>
        <taxon>Orobanchaceae incertae sedis</taxon>
        <taxon>Phtheirospermum</taxon>
    </lineage>
</organism>
<dbReference type="GO" id="GO:0000398">
    <property type="term" value="P:mRNA splicing, via spliceosome"/>
    <property type="evidence" value="ECO:0007669"/>
    <property type="project" value="InterPro"/>
</dbReference>
<name>A0A830BVP8_9LAMI</name>
<dbReference type="GO" id="GO:0071011">
    <property type="term" value="C:precatalytic spliceosome"/>
    <property type="evidence" value="ECO:0007669"/>
    <property type="project" value="TreeGrafter"/>
</dbReference>
<dbReference type="EMBL" id="BMAC01000266">
    <property type="protein sequence ID" value="GFP92077.1"/>
    <property type="molecule type" value="Genomic_DNA"/>
</dbReference>
<evidence type="ECO:0000313" key="3">
    <source>
        <dbReference type="EMBL" id="GFP92077.1"/>
    </source>
</evidence>
<dbReference type="PROSITE" id="PS50082">
    <property type="entry name" value="WD_REPEATS_2"/>
    <property type="match status" value="1"/>
</dbReference>
<gene>
    <name evidence="3" type="ORF">PHJA_001351800</name>
</gene>
<dbReference type="AlphaFoldDB" id="A0A830BVP8"/>
<proteinExistence type="inferred from homology"/>
<sequence>MFYAGDDKLVKCWDLEQNKVIRSYHGHLHLCGFYSLGVIPLLKFCLLEVETLSVGCGTFAAKCKFTHCLDMRIQFVLSSHDLLIRKSYLVLMIQL</sequence>
<evidence type="ECO:0000256" key="1">
    <source>
        <dbReference type="ARBA" id="ARBA00025726"/>
    </source>
</evidence>
<dbReference type="GO" id="GO:0071013">
    <property type="term" value="C:catalytic step 2 spliceosome"/>
    <property type="evidence" value="ECO:0007669"/>
    <property type="project" value="TreeGrafter"/>
</dbReference>
<comment type="caution">
    <text evidence="3">The sequence shown here is derived from an EMBL/GenBank/DDBJ whole genome shotgun (WGS) entry which is preliminary data.</text>
</comment>
<dbReference type="OrthoDB" id="10256122at2759"/>
<dbReference type="SUPFAM" id="SSF50978">
    <property type="entry name" value="WD40 repeat-like"/>
    <property type="match status" value="1"/>
</dbReference>